<dbReference type="Pfam" id="PF00326">
    <property type="entry name" value="Peptidase_S9"/>
    <property type="match status" value="1"/>
</dbReference>
<dbReference type="Proteomes" id="UP000656813">
    <property type="component" value="Unassembled WGS sequence"/>
</dbReference>
<organism evidence="3 4">
    <name type="scientific">Pullulanibacillus pueri</name>
    <dbReference type="NCBI Taxonomy" id="1437324"/>
    <lineage>
        <taxon>Bacteria</taxon>
        <taxon>Bacillati</taxon>
        <taxon>Bacillota</taxon>
        <taxon>Bacilli</taxon>
        <taxon>Bacillales</taxon>
        <taxon>Sporolactobacillaceae</taxon>
        <taxon>Pullulanibacillus</taxon>
    </lineage>
</organism>
<feature type="domain" description="Peptidase S9 prolyl oligopeptidase catalytic" evidence="2">
    <location>
        <begin position="1"/>
        <end position="133"/>
    </location>
</feature>
<gene>
    <name evidence="3" type="ORF">GCM10007096_01520</name>
</gene>
<accession>A0A8J2ZQU3</accession>
<dbReference type="PANTHER" id="PTHR42776">
    <property type="entry name" value="SERINE PEPTIDASE S9 FAMILY MEMBER"/>
    <property type="match status" value="1"/>
</dbReference>
<dbReference type="AlphaFoldDB" id="A0A8J2ZQU3"/>
<sequence length="135" mass="15615">MTLLLAGRHPEYFRACVDIFGPSNLFSFIDSVPEHWKPIMERWLGDPVKDRERLEKDSPMTYLKTMTKPMLVIQGANDPRVVKAESDQIVAALKEQGTEVEYLIFEDEGHGFSKKSNEIEAYSRVLEFFEKHKGH</sequence>
<evidence type="ECO:0000256" key="1">
    <source>
        <dbReference type="ARBA" id="ARBA00022801"/>
    </source>
</evidence>
<name>A0A8J2ZQU3_9BACL</name>
<reference evidence="3" key="1">
    <citation type="journal article" date="2014" name="Int. J. Syst. Evol. Microbiol.">
        <title>Complete genome sequence of Corynebacterium casei LMG S-19264T (=DSM 44701T), isolated from a smear-ripened cheese.</title>
        <authorList>
            <consortium name="US DOE Joint Genome Institute (JGI-PGF)"/>
            <person name="Walter F."/>
            <person name="Albersmeier A."/>
            <person name="Kalinowski J."/>
            <person name="Ruckert C."/>
        </authorList>
    </citation>
    <scope>NUCLEOTIDE SEQUENCE</scope>
    <source>
        <strain evidence="3">CGMCC 1.12777</strain>
    </source>
</reference>
<keyword evidence="4" id="KW-1185">Reference proteome</keyword>
<dbReference type="GO" id="GO:0006508">
    <property type="term" value="P:proteolysis"/>
    <property type="evidence" value="ECO:0007669"/>
    <property type="project" value="InterPro"/>
</dbReference>
<evidence type="ECO:0000313" key="3">
    <source>
        <dbReference type="EMBL" id="GGH73859.1"/>
    </source>
</evidence>
<dbReference type="InterPro" id="IPR001375">
    <property type="entry name" value="Peptidase_S9_cat"/>
</dbReference>
<reference evidence="3" key="2">
    <citation type="submission" date="2020-09" db="EMBL/GenBank/DDBJ databases">
        <authorList>
            <person name="Sun Q."/>
            <person name="Zhou Y."/>
        </authorList>
    </citation>
    <scope>NUCLEOTIDE SEQUENCE</scope>
    <source>
        <strain evidence="3">CGMCC 1.12777</strain>
    </source>
</reference>
<dbReference type="GO" id="GO:0004252">
    <property type="term" value="F:serine-type endopeptidase activity"/>
    <property type="evidence" value="ECO:0007669"/>
    <property type="project" value="TreeGrafter"/>
</dbReference>
<evidence type="ECO:0000259" key="2">
    <source>
        <dbReference type="Pfam" id="PF00326"/>
    </source>
</evidence>
<dbReference type="Gene3D" id="3.40.50.1820">
    <property type="entry name" value="alpha/beta hydrolase"/>
    <property type="match status" value="1"/>
</dbReference>
<protein>
    <recommendedName>
        <fullName evidence="2">Peptidase S9 prolyl oligopeptidase catalytic domain-containing protein</fullName>
    </recommendedName>
</protein>
<evidence type="ECO:0000313" key="4">
    <source>
        <dbReference type="Proteomes" id="UP000656813"/>
    </source>
</evidence>
<dbReference type="EMBL" id="BMFV01000001">
    <property type="protein sequence ID" value="GGH73859.1"/>
    <property type="molecule type" value="Genomic_DNA"/>
</dbReference>
<keyword evidence="1" id="KW-0378">Hydrolase</keyword>
<dbReference type="PANTHER" id="PTHR42776:SF27">
    <property type="entry name" value="DIPEPTIDYL PEPTIDASE FAMILY MEMBER 6"/>
    <property type="match status" value="1"/>
</dbReference>
<dbReference type="SUPFAM" id="SSF53474">
    <property type="entry name" value="alpha/beta-Hydrolases"/>
    <property type="match status" value="1"/>
</dbReference>
<dbReference type="InterPro" id="IPR029058">
    <property type="entry name" value="AB_hydrolase_fold"/>
</dbReference>
<comment type="caution">
    <text evidence="3">The sequence shown here is derived from an EMBL/GenBank/DDBJ whole genome shotgun (WGS) entry which is preliminary data.</text>
</comment>
<proteinExistence type="predicted"/>